<protein>
    <submittedName>
        <fullName evidence="1">Unannotated protein</fullName>
    </submittedName>
</protein>
<sequence>MNVRSSIVSAVVVAGLAATVAAGRTSPAATTARFGAVPFASRPYASHRTPITTTWYCPGVPAGDSTVGGDIVVPNPSSIPLEGRITLFASDGIAPIVQDITVAARQTFTLSVGKAVQATFVSAMVELDGGEGMVEQRALFPAGNAVASCTTQTSPTWYFADGFTVDGSTDQIILTNPSSDTASVDMAFITASGKREPSAFQGDSVPPHSVKVVSVADNGLKDESVIAVQVIASRGQLIVGRAQHYFGGHRLGYSLGLGAPAPSEQVWFVGGESGTGITEQYVMFNPTAQDATVDVTVLGLPLTSAFSAPPSIPVPAGEVVTFDTTTITGLPPGVHAMVFSTLAAPSVVIERVLTKPAGDKIATTVVMGTTAEYVVPRWYLPIGVDAATEKALVVYNVDGVDTTVTVKAIGPGGEVAVPSLTDIALPAAGVITIDLTDPSVFGRSLVIESAQRLLVERMLSRGHDLRGRSGSWALPECGPCNFSSPPSL</sequence>
<dbReference type="InterPro" id="IPR043777">
    <property type="entry name" value="DUF5719"/>
</dbReference>
<proteinExistence type="predicted"/>
<name>A0A6J7EIN0_9ZZZZ</name>
<dbReference type="EMBL" id="CAFBLP010000044">
    <property type="protein sequence ID" value="CAB4883342.1"/>
    <property type="molecule type" value="Genomic_DNA"/>
</dbReference>
<organism evidence="1">
    <name type="scientific">freshwater metagenome</name>
    <dbReference type="NCBI Taxonomy" id="449393"/>
    <lineage>
        <taxon>unclassified sequences</taxon>
        <taxon>metagenomes</taxon>
        <taxon>ecological metagenomes</taxon>
    </lineage>
</organism>
<accession>A0A6J7EIN0</accession>
<dbReference type="AlphaFoldDB" id="A0A6J7EIN0"/>
<dbReference type="Pfam" id="PF18986">
    <property type="entry name" value="DUF5719"/>
    <property type="match status" value="2"/>
</dbReference>
<gene>
    <name evidence="1" type="ORF">UFOPK3376_01781</name>
</gene>
<reference evidence="1" key="1">
    <citation type="submission" date="2020-05" db="EMBL/GenBank/DDBJ databases">
        <authorList>
            <person name="Chiriac C."/>
            <person name="Salcher M."/>
            <person name="Ghai R."/>
            <person name="Kavagutti S V."/>
        </authorList>
    </citation>
    <scope>NUCLEOTIDE SEQUENCE</scope>
</reference>
<evidence type="ECO:0000313" key="1">
    <source>
        <dbReference type="EMBL" id="CAB4883342.1"/>
    </source>
</evidence>